<feature type="transmembrane region" description="Helical" evidence="1">
    <location>
        <begin position="52"/>
        <end position="76"/>
    </location>
</feature>
<dbReference type="RefSeq" id="WP_179509841.1">
    <property type="nucleotide sequence ID" value="NZ_JACCBY010000005.1"/>
</dbReference>
<evidence type="ECO:0000256" key="1">
    <source>
        <dbReference type="SAM" id="Phobius"/>
    </source>
</evidence>
<sequence length="187" mass="19239">MKTVGTAATIGGVLVAGASLLMKTSVHSDGDYRFGSYIPASDTLNLGLLQNQHLVFEGGLALFLAGVILLSAGALIESLAGDRSSDHVSHFSDQQAAPVATAPYGAGRAVDPKQQENTRLFYICSAVLLAIMVAGFFVLSQTSGPNSSVPAVVENNGDALADRMEAEADNIDALADNTTAGGSRKGR</sequence>
<organism evidence="2 3">
    <name type="scientific">Sphingomonas melonis</name>
    <dbReference type="NCBI Taxonomy" id="152682"/>
    <lineage>
        <taxon>Bacteria</taxon>
        <taxon>Pseudomonadati</taxon>
        <taxon>Pseudomonadota</taxon>
        <taxon>Alphaproteobacteria</taxon>
        <taxon>Sphingomonadales</taxon>
        <taxon>Sphingomonadaceae</taxon>
        <taxon>Sphingomonas</taxon>
    </lineage>
</organism>
<dbReference type="EMBL" id="JACCBY010000005">
    <property type="protein sequence ID" value="NYD91415.1"/>
    <property type="molecule type" value="Genomic_DNA"/>
</dbReference>
<proteinExistence type="predicted"/>
<keyword evidence="1" id="KW-0812">Transmembrane</keyword>
<dbReference type="Proteomes" id="UP000517753">
    <property type="component" value="Unassembled WGS sequence"/>
</dbReference>
<name>A0A7Y9K4I6_9SPHN</name>
<protein>
    <submittedName>
        <fullName evidence="2">Uncharacterized protein</fullName>
    </submittedName>
</protein>
<gene>
    <name evidence="2" type="ORF">HD841_003223</name>
</gene>
<reference evidence="2 3" key="1">
    <citation type="submission" date="2020-08" db="EMBL/GenBank/DDBJ databases">
        <title>The Agave Microbiome: Exploring the role of microbial communities in plant adaptations to desert environments.</title>
        <authorList>
            <person name="Partida-Martinez L.P."/>
        </authorList>
    </citation>
    <scope>NUCLEOTIDE SEQUENCE [LARGE SCALE GENOMIC DNA]</scope>
    <source>
        <strain evidence="2 3">AS2.3</strain>
    </source>
</reference>
<evidence type="ECO:0000313" key="3">
    <source>
        <dbReference type="Proteomes" id="UP000517753"/>
    </source>
</evidence>
<keyword evidence="3" id="KW-1185">Reference proteome</keyword>
<comment type="caution">
    <text evidence="2">The sequence shown here is derived from an EMBL/GenBank/DDBJ whole genome shotgun (WGS) entry which is preliminary data.</text>
</comment>
<evidence type="ECO:0000313" key="2">
    <source>
        <dbReference type="EMBL" id="NYD91415.1"/>
    </source>
</evidence>
<keyword evidence="1" id="KW-1133">Transmembrane helix</keyword>
<feature type="transmembrane region" description="Helical" evidence="1">
    <location>
        <begin position="120"/>
        <end position="139"/>
    </location>
</feature>
<accession>A0A7Y9K4I6</accession>
<keyword evidence="1" id="KW-0472">Membrane</keyword>
<dbReference type="AlphaFoldDB" id="A0A7Y9K4I6"/>